<name>A0A383F5B8_9ZZZZ</name>
<keyword evidence="2" id="KW-0489">Methyltransferase</keyword>
<dbReference type="InterPro" id="IPR003788">
    <property type="entry name" value="NDUFAF7"/>
</dbReference>
<feature type="non-terminal residue" evidence="5">
    <location>
        <position position="228"/>
    </location>
</feature>
<dbReference type="SUPFAM" id="SSF53335">
    <property type="entry name" value="S-adenosyl-L-methionine-dependent methyltransferases"/>
    <property type="match status" value="1"/>
</dbReference>
<evidence type="ECO:0000313" key="5">
    <source>
        <dbReference type="EMBL" id="SVE64296.1"/>
    </source>
</evidence>
<comment type="subcellular location">
    <subcellularLocation>
        <location evidence="1">Mitochondrion</location>
    </subcellularLocation>
</comment>
<reference evidence="5" key="1">
    <citation type="submission" date="2018-05" db="EMBL/GenBank/DDBJ databases">
        <authorList>
            <person name="Lanie J.A."/>
            <person name="Ng W.-L."/>
            <person name="Kazmierczak K.M."/>
            <person name="Andrzejewski T.M."/>
            <person name="Davidsen T.M."/>
            <person name="Wayne K.J."/>
            <person name="Tettelin H."/>
            <person name="Glass J.I."/>
            <person name="Rusch D."/>
            <person name="Podicherti R."/>
            <person name="Tsui H.-C.T."/>
            <person name="Winkler M.E."/>
        </authorList>
    </citation>
    <scope>NUCLEOTIDE SEQUENCE</scope>
</reference>
<dbReference type="Gene3D" id="3.40.50.12710">
    <property type="match status" value="1"/>
</dbReference>
<dbReference type="AlphaFoldDB" id="A0A383F5B8"/>
<dbReference type="PANTHER" id="PTHR12049">
    <property type="entry name" value="PROTEIN ARGININE METHYLTRANSFERASE NDUFAF7, MITOCHONDRIAL"/>
    <property type="match status" value="1"/>
</dbReference>
<evidence type="ECO:0000256" key="4">
    <source>
        <dbReference type="ARBA" id="ARBA00023128"/>
    </source>
</evidence>
<dbReference type="PANTHER" id="PTHR12049:SF7">
    <property type="entry name" value="PROTEIN ARGININE METHYLTRANSFERASE NDUFAF7, MITOCHONDRIAL"/>
    <property type="match status" value="1"/>
</dbReference>
<dbReference type="InterPro" id="IPR038375">
    <property type="entry name" value="NDUFAF7_sf"/>
</dbReference>
<accession>A0A383F5B8</accession>
<protein>
    <submittedName>
        <fullName evidence="5">Uncharacterized protein</fullName>
    </submittedName>
</protein>
<proteinExistence type="predicted"/>
<dbReference type="GO" id="GO:0032259">
    <property type="term" value="P:methylation"/>
    <property type="evidence" value="ECO:0007669"/>
    <property type="project" value="UniProtKB-KW"/>
</dbReference>
<dbReference type="EMBL" id="UINC01231664">
    <property type="protein sequence ID" value="SVE64296.1"/>
    <property type="molecule type" value="Genomic_DNA"/>
</dbReference>
<evidence type="ECO:0000256" key="1">
    <source>
        <dbReference type="ARBA" id="ARBA00004173"/>
    </source>
</evidence>
<evidence type="ECO:0000256" key="3">
    <source>
        <dbReference type="ARBA" id="ARBA00022679"/>
    </source>
</evidence>
<sequence>EISNLFGACLADQMIKILHSYPKQMILEIGAGSGQLAFDILTRLDNRGFVPDQYYILELSADLKDRQQRLLAKLPNNLLEKVTWLDSLPENLITGVILGNEVLDAMPCRRFRIQDEDIYEIGVTYTNQRLIEQDKLADEVIKDSVHKIEKELNRKFANGFISEIRPNYKNWFSAISASLVSGAIMFIDYGCSRGEYYSTDRSTGTLVCHYQNMAHYDPLYLPGLQDLS</sequence>
<dbReference type="InterPro" id="IPR029063">
    <property type="entry name" value="SAM-dependent_MTases_sf"/>
</dbReference>
<dbReference type="GO" id="GO:0005739">
    <property type="term" value="C:mitochondrion"/>
    <property type="evidence" value="ECO:0007669"/>
    <property type="project" value="UniProtKB-SubCell"/>
</dbReference>
<feature type="non-terminal residue" evidence="5">
    <location>
        <position position="1"/>
    </location>
</feature>
<gene>
    <name evidence="5" type="ORF">METZ01_LOCUS517150</name>
</gene>
<keyword evidence="3" id="KW-0808">Transferase</keyword>
<dbReference type="GO" id="GO:0035243">
    <property type="term" value="F:protein-arginine omega-N symmetric methyltransferase activity"/>
    <property type="evidence" value="ECO:0007669"/>
    <property type="project" value="TreeGrafter"/>
</dbReference>
<evidence type="ECO:0000256" key="2">
    <source>
        <dbReference type="ARBA" id="ARBA00022603"/>
    </source>
</evidence>
<organism evidence="5">
    <name type="scientific">marine metagenome</name>
    <dbReference type="NCBI Taxonomy" id="408172"/>
    <lineage>
        <taxon>unclassified sequences</taxon>
        <taxon>metagenomes</taxon>
        <taxon>ecological metagenomes</taxon>
    </lineage>
</organism>
<keyword evidence="4" id="KW-0496">Mitochondrion</keyword>
<dbReference type="Pfam" id="PF02636">
    <property type="entry name" value="Methyltransf_28"/>
    <property type="match status" value="1"/>
</dbReference>